<dbReference type="VEuPathDB" id="FungiDB:F4678DRAFT_483231"/>
<keyword evidence="3" id="KW-1185">Reference proteome</keyword>
<dbReference type="InterPro" id="IPR027974">
    <property type="entry name" value="DUF4470"/>
</dbReference>
<protein>
    <recommendedName>
        <fullName evidence="1">DUF4470 domain-containing protein</fullName>
    </recommendedName>
</protein>
<evidence type="ECO:0000259" key="1">
    <source>
        <dbReference type="Pfam" id="PF14737"/>
    </source>
</evidence>
<accession>A0A9W8TIG3</accession>
<feature type="domain" description="DUF4470" evidence="1">
    <location>
        <begin position="52"/>
        <end position="146"/>
    </location>
</feature>
<comment type="caution">
    <text evidence="2">The sequence shown here is derived from an EMBL/GenBank/DDBJ whole genome shotgun (WGS) entry which is preliminary data.</text>
</comment>
<dbReference type="Proteomes" id="UP001148614">
    <property type="component" value="Unassembled WGS sequence"/>
</dbReference>
<dbReference type="PROSITE" id="PS51257">
    <property type="entry name" value="PROKAR_LIPOPROTEIN"/>
    <property type="match status" value="1"/>
</dbReference>
<sequence>MRLFYPAELFNGVIPFRPFEHPPVPVAAMYGFASCRPDPSFDGDKHRVQQDNLPAVDILQLDKNEGVSQDNVLSLLFASYGSMEDLVKTVASMSLGSQTPPMRIVLSEKDHCLCLRNVALMVLAMSSNDPKATAELCVHLLYSAYLPIGYLDEIISQLEPYMENSPHGAHDQELNKLSIRMQRLLHDPLKVRNSPRFPEMHVVLDRRFKQFKDAVLNPTKETTPQSAETNKWRVGRCSLKYEHPPEGSPDAFMFFRQPFIFGVNMQYPLRVNQFQGCREYQLACEECPGFFEHPDRIPSGWRVSRTAFLEEQVLLPYGHERNGDWAKPLKEGRKEEDVNTGNWVQNPWCSPFADPLRRWSVEDVLENKLAPKHDLYGKLFYFVRDLLEKLIIRLQRVNFEFEVHCQDHETLQTKLAGQKFDRIYTTNIDNDSKMGVKLMLERFGPLLQPKNVNPSARLISLRHECDEVTPELATAFTETFPHSATIWRYHKKRMTESWIDTEASPEQGYVLMYRNIFFSTSRDMNEMCSSWEDTRVQQLNRVGAPLGMEVQNNVLTPRWPYRLDIDEIMWGLPRPSRVTYREKDYSARYFEWQKIA</sequence>
<dbReference type="AlphaFoldDB" id="A0A9W8TIG3"/>
<evidence type="ECO:0000313" key="3">
    <source>
        <dbReference type="Proteomes" id="UP001148614"/>
    </source>
</evidence>
<gene>
    <name evidence="2" type="ORF">NPX13_g9873</name>
</gene>
<proteinExistence type="predicted"/>
<dbReference type="EMBL" id="JANPWZ010002570">
    <property type="protein sequence ID" value="KAJ3557708.1"/>
    <property type="molecule type" value="Genomic_DNA"/>
</dbReference>
<reference evidence="2" key="1">
    <citation type="submission" date="2022-07" db="EMBL/GenBank/DDBJ databases">
        <title>Genome Sequence of Xylaria arbuscula.</title>
        <authorList>
            <person name="Buettner E."/>
        </authorList>
    </citation>
    <scope>NUCLEOTIDE SEQUENCE</scope>
    <source>
        <strain evidence="2">VT107</strain>
    </source>
</reference>
<name>A0A9W8TIG3_9PEZI</name>
<organism evidence="2 3">
    <name type="scientific">Xylaria arbuscula</name>
    <dbReference type="NCBI Taxonomy" id="114810"/>
    <lineage>
        <taxon>Eukaryota</taxon>
        <taxon>Fungi</taxon>
        <taxon>Dikarya</taxon>
        <taxon>Ascomycota</taxon>
        <taxon>Pezizomycotina</taxon>
        <taxon>Sordariomycetes</taxon>
        <taxon>Xylariomycetidae</taxon>
        <taxon>Xylariales</taxon>
        <taxon>Xylariaceae</taxon>
        <taxon>Xylaria</taxon>
    </lineage>
</organism>
<evidence type="ECO:0000313" key="2">
    <source>
        <dbReference type="EMBL" id="KAJ3557708.1"/>
    </source>
</evidence>
<dbReference type="Pfam" id="PF14737">
    <property type="entry name" value="DUF4470"/>
    <property type="match status" value="1"/>
</dbReference>